<reference evidence="1 2" key="1">
    <citation type="journal article" date="2017" name="Curr. Microbiol.">
        <title>Mucilaginibacter ginsenosidivorans sp. nov., Isolated from Soil of Ginseng Field.</title>
        <authorList>
            <person name="Kim M.M."/>
            <person name="Siddiqi M.Z."/>
            <person name="Im W.T."/>
        </authorList>
    </citation>
    <scope>NUCLEOTIDE SEQUENCE [LARGE SCALE GENOMIC DNA]</scope>
    <source>
        <strain evidence="1 2">Gsoil 3017</strain>
    </source>
</reference>
<keyword evidence="2" id="KW-1185">Reference proteome</keyword>
<dbReference type="KEGG" id="mgin:FRZ54_15345"/>
<proteinExistence type="predicted"/>
<protein>
    <submittedName>
        <fullName evidence="1">Uncharacterized protein</fullName>
    </submittedName>
</protein>
<sequence>MVNPVKYHLDTQGDERLINIEPIYEEIGGGDLFPTGRYILYEAGEGVGEIRFDGELFEWDWNGSKNLDHETIFKIVQFIREYNEPELADYLD</sequence>
<evidence type="ECO:0000313" key="2">
    <source>
        <dbReference type="Proteomes" id="UP000321479"/>
    </source>
</evidence>
<dbReference type="OrthoDB" id="799527at2"/>
<dbReference type="Proteomes" id="UP000321479">
    <property type="component" value="Chromosome"/>
</dbReference>
<dbReference type="AlphaFoldDB" id="A0A5B8UZV3"/>
<dbReference type="RefSeq" id="WP_147032464.1">
    <property type="nucleotide sequence ID" value="NZ_CP042436.1"/>
</dbReference>
<dbReference type="EMBL" id="CP042436">
    <property type="protein sequence ID" value="QEC63891.1"/>
    <property type="molecule type" value="Genomic_DNA"/>
</dbReference>
<gene>
    <name evidence="1" type="ORF">FRZ54_15345</name>
</gene>
<accession>A0A5B8UZV3</accession>
<name>A0A5B8UZV3_9SPHI</name>
<organism evidence="1 2">
    <name type="scientific">Mucilaginibacter ginsenosidivorans</name>
    <dbReference type="NCBI Taxonomy" id="398053"/>
    <lineage>
        <taxon>Bacteria</taxon>
        <taxon>Pseudomonadati</taxon>
        <taxon>Bacteroidota</taxon>
        <taxon>Sphingobacteriia</taxon>
        <taxon>Sphingobacteriales</taxon>
        <taxon>Sphingobacteriaceae</taxon>
        <taxon>Mucilaginibacter</taxon>
    </lineage>
</organism>
<evidence type="ECO:0000313" key="1">
    <source>
        <dbReference type="EMBL" id="QEC63891.1"/>
    </source>
</evidence>